<dbReference type="PANTHER" id="PTHR30576:SF0">
    <property type="entry name" value="UNDECAPRENYL-PHOSPHATE N-ACETYLGALACTOSAMINYL 1-PHOSPHATE TRANSFERASE-RELATED"/>
    <property type="match status" value="1"/>
</dbReference>
<evidence type="ECO:0000259" key="2">
    <source>
        <dbReference type="Pfam" id="PF02397"/>
    </source>
</evidence>
<evidence type="ECO:0000313" key="3">
    <source>
        <dbReference type="EMBL" id="GAA4672632.1"/>
    </source>
</evidence>
<proteinExistence type="inferred from homology"/>
<evidence type="ECO:0000313" key="4">
    <source>
        <dbReference type="Proteomes" id="UP001500621"/>
    </source>
</evidence>
<gene>
    <name evidence="3" type="ORF">GCM10023226_06900</name>
</gene>
<comment type="caution">
    <text evidence="3">The sequence shown here is derived from an EMBL/GenBank/DDBJ whole genome shotgun (WGS) entry which is preliminary data.</text>
</comment>
<accession>A0ABP8VTX6</accession>
<dbReference type="PANTHER" id="PTHR30576">
    <property type="entry name" value="COLANIC BIOSYNTHESIS UDP-GLUCOSE LIPID CARRIER TRANSFERASE"/>
    <property type="match status" value="1"/>
</dbReference>
<sequence length="246" mass="27228">MGKKRAFDLTLVVLGALVWVPVLALASLMVLLREGRPVYYKSNRRVSGGEVIKLTKFRTMVKNADKIANRNTVAIDNNVRFLNIPPDSPLYTPVGRLLERGGITELPQLVHVLRGDMSIVGNRPLPENVMSCLREEYPYADDRFLTKAGLTGPAQLVGRESLTDSERLKLESAYCHAARHGYSMWLDLSILLSTVMIVLGVRQALGYQGTLDLIERRSRRRSTVTVLAPESATVVDVVAPAQAMAE</sequence>
<evidence type="ECO:0000256" key="1">
    <source>
        <dbReference type="ARBA" id="ARBA00006464"/>
    </source>
</evidence>
<dbReference type="Pfam" id="PF02397">
    <property type="entry name" value="Bac_transf"/>
    <property type="match status" value="1"/>
</dbReference>
<dbReference type="InterPro" id="IPR003362">
    <property type="entry name" value="Bact_transf"/>
</dbReference>
<dbReference type="EMBL" id="BAABIM010000001">
    <property type="protein sequence ID" value="GAA4672632.1"/>
    <property type="molecule type" value="Genomic_DNA"/>
</dbReference>
<dbReference type="RefSeq" id="WP_345262667.1">
    <property type="nucleotide sequence ID" value="NZ_BAABIM010000001.1"/>
</dbReference>
<reference evidence="4" key="1">
    <citation type="journal article" date="2019" name="Int. J. Syst. Evol. Microbiol.">
        <title>The Global Catalogue of Microorganisms (GCM) 10K type strain sequencing project: providing services to taxonomists for standard genome sequencing and annotation.</title>
        <authorList>
            <consortium name="The Broad Institute Genomics Platform"/>
            <consortium name="The Broad Institute Genome Sequencing Center for Infectious Disease"/>
            <person name="Wu L."/>
            <person name="Ma J."/>
        </authorList>
    </citation>
    <scope>NUCLEOTIDE SEQUENCE [LARGE SCALE GENOMIC DNA]</scope>
    <source>
        <strain evidence="4">JCM 18127</strain>
    </source>
</reference>
<dbReference type="Proteomes" id="UP001500621">
    <property type="component" value="Unassembled WGS sequence"/>
</dbReference>
<keyword evidence="4" id="KW-1185">Reference proteome</keyword>
<protein>
    <recommendedName>
        <fullName evidence="2">Bacterial sugar transferase domain-containing protein</fullName>
    </recommendedName>
</protein>
<feature type="domain" description="Bacterial sugar transferase" evidence="2">
    <location>
        <begin position="4"/>
        <end position="199"/>
    </location>
</feature>
<name>A0ABP8VTX6_9ACTN</name>
<organism evidence="3 4">
    <name type="scientific">Nocardioides nanhaiensis</name>
    <dbReference type="NCBI Taxonomy" id="1476871"/>
    <lineage>
        <taxon>Bacteria</taxon>
        <taxon>Bacillati</taxon>
        <taxon>Actinomycetota</taxon>
        <taxon>Actinomycetes</taxon>
        <taxon>Propionibacteriales</taxon>
        <taxon>Nocardioidaceae</taxon>
        <taxon>Nocardioides</taxon>
    </lineage>
</organism>
<comment type="similarity">
    <text evidence="1">Belongs to the bacterial sugar transferase family.</text>
</comment>